<keyword evidence="3" id="KW-1185">Reference proteome</keyword>
<evidence type="ECO:0000313" key="3">
    <source>
        <dbReference type="Proteomes" id="UP001054945"/>
    </source>
</evidence>
<dbReference type="AlphaFoldDB" id="A0AAV4QG56"/>
<feature type="non-terminal residue" evidence="2">
    <location>
        <position position="1"/>
    </location>
</feature>
<comment type="caution">
    <text evidence="2">The sequence shown here is derived from an EMBL/GenBank/DDBJ whole genome shotgun (WGS) entry which is preliminary data.</text>
</comment>
<evidence type="ECO:0000256" key="1">
    <source>
        <dbReference type="SAM" id="MobiDB-lite"/>
    </source>
</evidence>
<sequence>YSCQASYQCLNPAQWQRNLEKTPEYEGSPNPNLVSSHPIAISRGQKNDCFSES</sequence>
<proteinExistence type="predicted"/>
<feature type="region of interest" description="Disordered" evidence="1">
    <location>
        <begin position="21"/>
        <end position="53"/>
    </location>
</feature>
<evidence type="ECO:0000313" key="2">
    <source>
        <dbReference type="EMBL" id="GIY07269.1"/>
    </source>
</evidence>
<dbReference type="Proteomes" id="UP001054945">
    <property type="component" value="Unassembled WGS sequence"/>
</dbReference>
<name>A0AAV4QG56_CAEEX</name>
<organism evidence="2 3">
    <name type="scientific">Caerostris extrusa</name>
    <name type="common">Bark spider</name>
    <name type="synonym">Caerostris bankana</name>
    <dbReference type="NCBI Taxonomy" id="172846"/>
    <lineage>
        <taxon>Eukaryota</taxon>
        <taxon>Metazoa</taxon>
        <taxon>Ecdysozoa</taxon>
        <taxon>Arthropoda</taxon>
        <taxon>Chelicerata</taxon>
        <taxon>Arachnida</taxon>
        <taxon>Araneae</taxon>
        <taxon>Araneomorphae</taxon>
        <taxon>Entelegynae</taxon>
        <taxon>Araneoidea</taxon>
        <taxon>Araneidae</taxon>
        <taxon>Caerostris</taxon>
    </lineage>
</organism>
<gene>
    <name evidence="2" type="ORF">CEXT_282751</name>
</gene>
<dbReference type="EMBL" id="BPLR01006080">
    <property type="protein sequence ID" value="GIY07269.1"/>
    <property type="molecule type" value="Genomic_DNA"/>
</dbReference>
<protein>
    <submittedName>
        <fullName evidence="2">Uncharacterized protein</fullName>
    </submittedName>
</protein>
<accession>A0AAV4QG56</accession>
<reference evidence="2 3" key="1">
    <citation type="submission" date="2021-06" db="EMBL/GenBank/DDBJ databases">
        <title>Caerostris extrusa draft genome.</title>
        <authorList>
            <person name="Kono N."/>
            <person name="Arakawa K."/>
        </authorList>
    </citation>
    <scope>NUCLEOTIDE SEQUENCE [LARGE SCALE GENOMIC DNA]</scope>
</reference>